<dbReference type="Proteomes" id="UP000005019">
    <property type="component" value="Unassembled WGS sequence"/>
</dbReference>
<evidence type="ECO:0000259" key="1">
    <source>
        <dbReference type="Pfam" id="PF23947"/>
    </source>
</evidence>
<dbReference type="STRING" id="1000565.METUNv1_00730"/>
<protein>
    <recommendedName>
        <fullName evidence="1">DUF7281 domain-containing protein</fullName>
    </recommendedName>
</protein>
<evidence type="ECO:0000313" key="2">
    <source>
        <dbReference type="EMBL" id="EGK72901.1"/>
    </source>
</evidence>
<dbReference type="EMBL" id="AFHG01000030">
    <property type="protein sequence ID" value="EGK72901.1"/>
    <property type="molecule type" value="Genomic_DNA"/>
</dbReference>
<keyword evidence="3" id="KW-1185">Reference proteome</keyword>
<dbReference type="RefSeq" id="WP_008058919.1">
    <property type="nucleotide sequence ID" value="NZ_AFHG01000030.1"/>
</dbReference>
<gene>
    <name evidence="2" type="ORF">METUNv1_00730</name>
</gene>
<dbReference type="OrthoDB" id="8564671at2"/>
<dbReference type="GO" id="GO:0005694">
    <property type="term" value="C:chromosome"/>
    <property type="evidence" value="ECO:0007669"/>
    <property type="project" value="InterPro"/>
</dbReference>
<proteinExistence type="predicted"/>
<sequence length="287" mass="31055">MIDKRLINTLLRIFHSPDTRFASGRAISAFCAEYNLGVRQRSSLVFNDAHKAEIGRILKGELGIDPAATTADSWKGLGRAESLMLARDEKLTSRTVGEGRLRLKTLPGRVLQVAGGSWSLPNRADLGLDLSAVLESEIGHDALLIVENLQTFDDLHTVGPEVMGNLSAHDPLVIYRGDTQGGARADAVHALVSGTGLPVIAFVDFDPAGLVIASRLPRLDTVLAPSLKELAEIIQASGIAKRYLEQVAMAAHAMQRIQGDPRMAPLWHVIDAAGKALPQEYFHRHAK</sequence>
<dbReference type="AlphaFoldDB" id="F5R9B0"/>
<dbReference type="eggNOG" id="COG1697">
    <property type="taxonomic scope" value="Bacteria"/>
</dbReference>
<feature type="domain" description="DUF7281" evidence="1">
    <location>
        <begin position="101"/>
        <end position="281"/>
    </location>
</feature>
<organism evidence="2 3">
    <name type="scientific">Methyloversatilis universalis (strain ATCC BAA-1314 / DSM 25237 / JCM 13912 / CCUG 52030 / FAM5)</name>
    <dbReference type="NCBI Taxonomy" id="1000565"/>
    <lineage>
        <taxon>Bacteria</taxon>
        <taxon>Pseudomonadati</taxon>
        <taxon>Pseudomonadota</taxon>
        <taxon>Betaproteobacteria</taxon>
        <taxon>Nitrosomonadales</taxon>
        <taxon>Sterolibacteriaceae</taxon>
        <taxon>Methyloversatilis</taxon>
    </lineage>
</organism>
<name>F5R9B0_METUF</name>
<reference evidence="2 3" key="1">
    <citation type="journal article" date="2011" name="J. Bacteriol.">
        <title>Genome sequence of Methyloversatilis universalis FAM5T, a methylotrophic representative of the order Rhodocyclales.</title>
        <authorList>
            <person name="Kittichotirat W."/>
            <person name="Good N.M."/>
            <person name="Hall R."/>
            <person name="Bringel F."/>
            <person name="Lajus A."/>
            <person name="Medigue C."/>
            <person name="Smalley N.E."/>
            <person name="Beck D."/>
            <person name="Bumgarner R."/>
            <person name="Vuilleumier S."/>
            <person name="Kalyuzhnaya M.G."/>
        </authorList>
    </citation>
    <scope>NUCLEOTIDE SEQUENCE [LARGE SCALE GENOMIC DNA]</scope>
    <source>
        <strain evidence="3">ATCC BAA-1314 / JCM 13912 / FAM5</strain>
    </source>
</reference>
<dbReference type="GO" id="GO:0003677">
    <property type="term" value="F:DNA binding"/>
    <property type="evidence" value="ECO:0007669"/>
    <property type="project" value="InterPro"/>
</dbReference>
<accession>F5R9B0</accession>
<evidence type="ECO:0000313" key="3">
    <source>
        <dbReference type="Proteomes" id="UP000005019"/>
    </source>
</evidence>
<dbReference type="SUPFAM" id="SSF56726">
    <property type="entry name" value="DNA topoisomerase IV, alpha subunit"/>
    <property type="match status" value="1"/>
</dbReference>
<comment type="caution">
    <text evidence="2">The sequence shown here is derived from an EMBL/GenBank/DDBJ whole genome shotgun (WGS) entry which is preliminary data.</text>
</comment>
<dbReference type="InterPro" id="IPR055705">
    <property type="entry name" value="DUF7281"/>
</dbReference>
<dbReference type="Pfam" id="PF23947">
    <property type="entry name" value="DUF7281"/>
    <property type="match status" value="1"/>
</dbReference>
<dbReference type="InterPro" id="IPR036078">
    <property type="entry name" value="Spo11/TopoVI_A_sf"/>
</dbReference>